<feature type="non-terminal residue" evidence="3">
    <location>
        <position position="145"/>
    </location>
</feature>
<proteinExistence type="predicted"/>
<dbReference type="InterPro" id="IPR036508">
    <property type="entry name" value="Chitin-bd_dom_sf"/>
</dbReference>
<dbReference type="SUPFAM" id="SSF57625">
    <property type="entry name" value="Invertebrate chitin-binding proteins"/>
    <property type="match status" value="1"/>
</dbReference>
<feature type="signal peptide" evidence="1">
    <location>
        <begin position="1"/>
        <end position="26"/>
    </location>
</feature>
<feature type="chain" id="PRO_5001829545" description="Chitin-binding type-2 domain-containing protein" evidence="1">
    <location>
        <begin position="27"/>
        <end position="145"/>
    </location>
</feature>
<dbReference type="PANTHER" id="PTHR22933">
    <property type="entry name" value="FI18007P1-RELATED"/>
    <property type="match status" value="1"/>
</dbReference>
<organism evidence="3 4">
    <name type="scientific">Stegodyphus mimosarum</name>
    <name type="common">African social velvet spider</name>
    <dbReference type="NCBI Taxonomy" id="407821"/>
    <lineage>
        <taxon>Eukaryota</taxon>
        <taxon>Metazoa</taxon>
        <taxon>Ecdysozoa</taxon>
        <taxon>Arthropoda</taxon>
        <taxon>Chelicerata</taxon>
        <taxon>Arachnida</taxon>
        <taxon>Araneae</taxon>
        <taxon>Araneomorphae</taxon>
        <taxon>Entelegynae</taxon>
        <taxon>Eresoidea</taxon>
        <taxon>Eresidae</taxon>
        <taxon>Stegodyphus</taxon>
    </lineage>
</organism>
<dbReference type="Pfam" id="PF01607">
    <property type="entry name" value="CBM_14"/>
    <property type="match status" value="1"/>
</dbReference>
<dbReference type="EMBL" id="KK114610">
    <property type="protein sequence ID" value="KFM62871.1"/>
    <property type="molecule type" value="Genomic_DNA"/>
</dbReference>
<dbReference type="GO" id="GO:0005576">
    <property type="term" value="C:extracellular region"/>
    <property type="evidence" value="ECO:0007669"/>
    <property type="project" value="InterPro"/>
</dbReference>
<dbReference type="InterPro" id="IPR052976">
    <property type="entry name" value="Scoloptoxin-like"/>
</dbReference>
<evidence type="ECO:0000259" key="2">
    <source>
        <dbReference type="PROSITE" id="PS50940"/>
    </source>
</evidence>
<dbReference type="STRING" id="407821.A0A087TCN2"/>
<dbReference type="Proteomes" id="UP000054359">
    <property type="component" value="Unassembled WGS sequence"/>
</dbReference>
<name>A0A087TCN2_STEMI</name>
<dbReference type="GO" id="GO:0008061">
    <property type="term" value="F:chitin binding"/>
    <property type="evidence" value="ECO:0007669"/>
    <property type="project" value="InterPro"/>
</dbReference>
<dbReference type="PROSITE" id="PS51257">
    <property type="entry name" value="PROKAR_LIPOPROTEIN"/>
    <property type="match status" value="1"/>
</dbReference>
<dbReference type="AlphaFoldDB" id="A0A087TCN2"/>
<dbReference type="PANTHER" id="PTHR22933:SF43">
    <property type="entry name" value="LP10131P"/>
    <property type="match status" value="1"/>
</dbReference>
<sequence length="145" mass="16937">MKAILLNESQAMLLFILIMSLSCITSQDYPTYSEDNLPETSFTCRDKVNGGYYADIETDCQMYHVCSRDKDGIMKSTKFLCGNGTVFDQRHLVCQDYRRVQRCKESKKYYRNLATLLELLEARLKTEEMDKQILDAVQFESERLK</sequence>
<protein>
    <recommendedName>
        <fullName evidence="2">Chitin-binding type-2 domain-containing protein</fullName>
    </recommendedName>
</protein>
<reference evidence="3 4" key="1">
    <citation type="submission" date="2013-11" db="EMBL/GenBank/DDBJ databases">
        <title>Genome sequencing of Stegodyphus mimosarum.</title>
        <authorList>
            <person name="Bechsgaard J."/>
        </authorList>
    </citation>
    <scope>NUCLEOTIDE SEQUENCE [LARGE SCALE GENOMIC DNA]</scope>
</reference>
<keyword evidence="1" id="KW-0732">Signal</keyword>
<evidence type="ECO:0000256" key="1">
    <source>
        <dbReference type="SAM" id="SignalP"/>
    </source>
</evidence>
<keyword evidence="4" id="KW-1185">Reference proteome</keyword>
<feature type="domain" description="Chitin-binding type-2" evidence="2">
    <location>
        <begin position="41"/>
        <end position="105"/>
    </location>
</feature>
<gene>
    <name evidence="3" type="ORF">X975_09657</name>
</gene>
<dbReference type="PROSITE" id="PS50940">
    <property type="entry name" value="CHIT_BIND_II"/>
    <property type="match status" value="1"/>
</dbReference>
<dbReference type="OrthoDB" id="6434376at2759"/>
<dbReference type="OMA" id="VCQDYRR"/>
<accession>A0A087TCN2</accession>
<dbReference type="SMART" id="SM00494">
    <property type="entry name" value="ChtBD2"/>
    <property type="match status" value="1"/>
</dbReference>
<evidence type="ECO:0000313" key="4">
    <source>
        <dbReference type="Proteomes" id="UP000054359"/>
    </source>
</evidence>
<dbReference type="InterPro" id="IPR002557">
    <property type="entry name" value="Chitin-bd_dom"/>
</dbReference>
<dbReference type="Gene3D" id="2.170.140.10">
    <property type="entry name" value="Chitin binding domain"/>
    <property type="match status" value="1"/>
</dbReference>
<evidence type="ECO:0000313" key="3">
    <source>
        <dbReference type="EMBL" id="KFM62871.1"/>
    </source>
</evidence>